<feature type="domain" description="Treble clef zinc finger" evidence="1">
    <location>
        <begin position="96"/>
        <end position="153"/>
    </location>
</feature>
<dbReference type="PANTHER" id="PTHR37317:SF1">
    <property type="entry name" value="ZINC-RIBBON DOMAIN-CONTAINING PROTEIN-RELATED"/>
    <property type="match status" value="1"/>
</dbReference>
<sequence>MKKPRRLPKFENSLEGKYPQVAVFFDFELNKPRIPSEYFPKSDFVINWRCQDNPEHKWERIVKEQVRMSLKGNDCPYCSKKWPSPEYSVAACYPDLIPEWNVELNDGLKPTEVLPKSDKVVWWDCPNDSDHVYDMQVKKRTERDYNCPYCVNRRMDRKKSFGALYPELLEEWHPTKNSIDPFSISPYNDFRPFWMCKNDPSHVWEAQIKNRTNAEKPTGCPYCVNKLASRTNNLEVNFPEIANQWHPTKNGELKPIEITYGSYKKVWWQCSLGHEWEATSSSRTNKLTGCPHCSPTSSKPEIYVLCELEWIFDDVKHQDRSYGYECDVYLPKHSIGIEIDGSYWHKGKEKLDKKKTKELKKKGITLIRLREFPLQSLSKNDVIYHDKVIDFTDVVALLKALLSFNLALSEEELAKANEYLKKPKQRNAKRFHECIVNLSTPNNIEDSAASSVNVLDLWDYEENYPLRPENFTRYSGFKISWKCYKGLGHDNWTTRISHIFKGHGCPSCSGNIAHTENCLTTLYPEVAKLWSSNNELKPTEVTAYSSKEALWQCDKGHEYLRVINTQVIGKRICPVCQSLGCRFPELAKQLHPLKNGSLTALDIPAKSTIECWWICEHSTEWKESPHARLSKSSNTQCLKCQSDFKHQKKKQKQSDNETLLEHTIASMGQVDIKNSAATSQKIIELWRYEKNAPLTPESVPLDSELILSWICKKGHSFDDKVCSVVKSNDCYICKANTVTAENSLALKYPEIAKQWSSNNPIKATEVTAKSHHKFLWVCPNNHEYERSVSGQTKGIQSCPSCTSLGYRFPHLIPVWHPTKNGELTPFDVAAKSTVNVWWQCEHGTEWKEAPHSKTQKRMNIQCKVCASQYRLERAAQRKAKNAELFDQAVANIGNLNIDNSAAIDCTILTLWDYEKNAPLLPEHVSIKSELEVDWMCRIGHKWKKKINKMQGYDQCPQCERHPITNENCLATTHPQVAKLWSSNNTLTTTEVTPNLKIKVLWKCENNHEYERDIHTQTKGTQVCNACQSIGYKCPELNKEWHPTKNGELTSFDVAGLSSKSIWWLCVNGHEWQEIPFNRTNRANRNCPHCQS</sequence>
<feature type="domain" description="Treble clef zinc finger" evidence="1">
    <location>
        <begin position="977"/>
        <end position="1027"/>
    </location>
</feature>
<dbReference type="AlphaFoldDB" id="A0A6N6RSB3"/>
<dbReference type="Pfam" id="PF14311">
    <property type="entry name" value="DUF4379"/>
    <property type="match status" value="13"/>
</dbReference>
<proteinExistence type="predicted"/>
<feature type="domain" description="Treble clef zinc finger" evidence="1">
    <location>
        <begin position="682"/>
        <end position="735"/>
    </location>
</feature>
<protein>
    <recommendedName>
        <fullName evidence="1">Treble clef zinc finger domain-containing protein</fullName>
    </recommendedName>
</protein>
<feature type="domain" description="Treble clef zinc finger" evidence="1">
    <location>
        <begin position="455"/>
        <end position="510"/>
    </location>
</feature>
<feature type="domain" description="Treble clef zinc finger" evidence="1">
    <location>
        <begin position="814"/>
        <end position="867"/>
    </location>
</feature>
<feature type="domain" description="Treble clef zinc finger" evidence="1">
    <location>
        <begin position="586"/>
        <end position="641"/>
    </location>
</feature>
<feature type="domain" description="Treble clef zinc finger" evidence="1">
    <location>
        <begin position="25"/>
        <end position="81"/>
    </location>
</feature>
<gene>
    <name evidence="2" type="ORF">F8B77_10875</name>
</gene>
<evidence type="ECO:0000259" key="1">
    <source>
        <dbReference type="Pfam" id="PF14311"/>
    </source>
</evidence>
<comment type="caution">
    <text evidence="2">The sequence shown here is derived from an EMBL/GenBank/DDBJ whole genome shotgun (WGS) entry which is preliminary data.</text>
</comment>
<evidence type="ECO:0000313" key="3">
    <source>
        <dbReference type="Proteomes" id="UP000434870"/>
    </source>
</evidence>
<feature type="domain" description="Treble clef zinc finger" evidence="1">
    <location>
        <begin position="241"/>
        <end position="295"/>
    </location>
</feature>
<feature type="domain" description="Treble clef zinc finger" evidence="1">
    <location>
        <begin position="751"/>
        <end position="802"/>
    </location>
</feature>
<organism evidence="2 3">
    <name type="scientific">Aliivibrio finisterrensis</name>
    <dbReference type="NCBI Taxonomy" id="511998"/>
    <lineage>
        <taxon>Bacteria</taxon>
        <taxon>Pseudomonadati</taxon>
        <taxon>Pseudomonadota</taxon>
        <taxon>Gammaproteobacteria</taxon>
        <taxon>Vibrionales</taxon>
        <taxon>Vibrionaceae</taxon>
        <taxon>Aliivibrio</taxon>
    </lineage>
</organism>
<dbReference type="Proteomes" id="UP000434870">
    <property type="component" value="Unassembled WGS sequence"/>
</dbReference>
<feature type="domain" description="Treble clef zinc finger" evidence="1">
    <location>
        <begin position="168"/>
        <end position="226"/>
    </location>
</feature>
<feature type="domain" description="Treble clef zinc finger" evidence="1">
    <location>
        <begin position="527"/>
        <end position="577"/>
    </location>
</feature>
<dbReference type="Gene3D" id="3.40.960.10">
    <property type="entry name" value="VSR Endonuclease"/>
    <property type="match status" value="1"/>
</dbReference>
<dbReference type="EMBL" id="WBVP01000011">
    <property type="protein sequence ID" value="KAB2824309.1"/>
    <property type="molecule type" value="Genomic_DNA"/>
</dbReference>
<name>A0A6N6RSB3_9GAMM</name>
<feature type="domain" description="Treble clef zinc finger" evidence="1">
    <location>
        <begin position="908"/>
        <end position="960"/>
    </location>
</feature>
<dbReference type="PANTHER" id="PTHR37317">
    <property type="entry name" value="BLR8090 PROTEIN"/>
    <property type="match status" value="1"/>
</dbReference>
<feature type="domain" description="Treble clef zinc finger" evidence="1">
    <location>
        <begin position="1037"/>
        <end position="1090"/>
    </location>
</feature>
<dbReference type="InterPro" id="IPR025487">
    <property type="entry name" value="DUF4379"/>
</dbReference>
<accession>A0A6N6RSB3</accession>
<reference evidence="2 3" key="1">
    <citation type="submission" date="2019-09" db="EMBL/GenBank/DDBJ databases">
        <title>Genome of Aliivibrio finisterrensis LMG 23869 (type strain).</title>
        <authorList>
            <person name="Bowman J.P."/>
        </authorList>
    </citation>
    <scope>NUCLEOTIDE SEQUENCE [LARGE SCALE GENOMIC DNA]</scope>
    <source>
        <strain evidence="2 3">LMG 23869</strain>
    </source>
</reference>
<dbReference type="RefSeq" id="WP_151655362.1">
    <property type="nucleotide sequence ID" value="NZ_WBVP01000011.1"/>
</dbReference>
<evidence type="ECO:0000313" key="2">
    <source>
        <dbReference type="EMBL" id="KAB2824309.1"/>
    </source>
</evidence>